<evidence type="ECO:0000256" key="2">
    <source>
        <dbReference type="SAM" id="MobiDB-lite"/>
    </source>
</evidence>
<dbReference type="eggNOG" id="ENOG502S2XX">
    <property type="taxonomic scope" value="Eukaryota"/>
</dbReference>
<protein>
    <submittedName>
        <fullName evidence="3">Uncharacterized protein</fullName>
    </submittedName>
</protein>
<feature type="region of interest" description="Disordered" evidence="2">
    <location>
        <begin position="942"/>
        <end position="978"/>
    </location>
</feature>
<evidence type="ECO:0000313" key="3">
    <source>
        <dbReference type="EMBL" id="ETV97732.1"/>
    </source>
</evidence>
<dbReference type="OrthoDB" id="75687at2759"/>
<dbReference type="AlphaFoldDB" id="A0A024TWJ2"/>
<dbReference type="STRING" id="157072.A0A024TWJ2"/>
<feature type="region of interest" description="Disordered" evidence="2">
    <location>
        <begin position="1049"/>
        <end position="1091"/>
    </location>
</feature>
<feature type="compositionally biased region" description="Polar residues" evidence="2">
    <location>
        <begin position="583"/>
        <end position="610"/>
    </location>
</feature>
<evidence type="ECO:0000256" key="1">
    <source>
        <dbReference type="SAM" id="Coils"/>
    </source>
</evidence>
<feature type="region of interest" description="Disordered" evidence="2">
    <location>
        <begin position="992"/>
        <end position="1022"/>
    </location>
</feature>
<gene>
    <name evidence="3" type="ORF">H310_09100</name>
</gene>
<feature type="coiled-coil region" evidence="1">
    <location>
        <begin position="122"/>
        <end position="149"/>
    </location>
</feature>
<dbReference type="VEuPathDB" id="FungiDB:H310_09100"/>
<organism evidence="3">
    <name type="scientific">Aphanomyces invadans</name>
    <dbReference type="NCBI Taxonomy" id="157072"/>
    <lineage>
        <taxon>Eukaryota</taxon>
        <taxon>Sar</taxon>
        <taxon>Stramenopiles</taxon>
        <taxon>Oomycota</taxon>
        <taxon>Saprolegniomycetes</taxon>
        <taxon>Saprolegniales</taxon>
        <taxon>Verrucalvaceae</taxon>
        <taxon>Aphanomyces</taxon>
    </lineage>
</organism>
<dbReference type="RefSeq" id="XP_008873293.1">
    <property type="nucleotide sequence ID" value="XM_008875071.1"/>
</dbReference>
<accession>A0A024TWJ2</accession>
<feature type="region of interest" description="Disordered" evidence="2">
    <location>
        <begin position="509"/>
        <end position="651"/>
    </location>
</feature>
<dbReference type="EMBL" id="KI913971">
    <property type="protein sequence ID" value="ETV97732.1"/>
    <property type="molecule type" value="Genomic_DNA"/>
</dbReference>
<keyword evidence="1" id="KW-0175">Coiled coil</keyword>
<proteinExistence type="predicted"/>
<sequence>MSMQDDLRAHLAELKSRQKALTARRVALEKKQELRDSTLAEFSAAYSDMLRRKLRVCKQNHVESRKRNQKFVSDIQEYQKQHFGTALPGVVGRASAMALVKAKQTFADQVEVVYPAWQEKMQQMKLHKLRQLEQEKREIEHRRVLAKQSFEKEQALEMLLQQTAQDISFAATIERNEVYERQLFRQQKMKEAADLDYIIQMRADEERRRLEEDHMKALVSAPLEKFESLAQKYAPLKMEVPSPGMAATALRQHHVELSVPKIPTTVPNFANNTDSMQELEAQLPRQVQDGVHKFRASGQDDTMPIEEMSFGYVPVGPASMQPAGALPPPPQAAVLVHRAAPPLLSQVDHEFHPIPPSNQASPALPPMILETTMPLVPTEEVIYGPAPAQSAPHLSGPSPRVDVSSHLMQEPADRILLPAPTQTIQSPGRAPASSLQMEEASNVISKEGESRGEEMTDRILADYYHMTRPASSTEVPFIEQGATSSGANEPLPAIKEAACDDVRTATIAPAQPSPLDRQPDITQAHPSPPKAQSALESTQGLPTATAEVITPSEISPEGTTTSACGVPSAHAAETDDPVPASGPSLSSSLCDNPSKEVSTSPTLRNPSAPDSPTDVEATNYAPRLSQDDTTPHNEPATEAMESVTLQDSPTTATATSVVTLANESTEDKERVSAIVDMTLSVDESFDLSHSAASATVEESTNATIVAASATDQSMGTSMFLPSPEMSADVLVLDGSNASMCPDTPIPRMTSAFSTKHDIDESTHIMAEDADDRDECTGTSVTFNLTINERLSVLQALIPRIEDATKDGEQFTADVESGIEMKSKQDLLKMAMGGRKAQIGFFGGDVCFALLLDVCRDAAPYLFPERIFEGKMTDQKLVKEYKSCRERELDFWKLLSAHFKHLVAQGAMPGDQLVELLVGIFLAHLNNDARSTRKLKEFLSGHLGSGATSEKPPAPPSKQSVDAAKPVEPAPKQPGSKDPKLYEAKSVLDLAFMQSETSPSKRKASEKGLKLPKSSMSASSGGLGQRVLRGVNLGDISEFEDDDDSIDLNKFVRTPSNNSRASGKPAATTAKAYSTTNETKRAPKDDDFDADF</sequence>
<name>A0A024TWJ2_9STRA</name>
<dbReference type="GeneID" id="20086150"/>
<reference evidence="3" key="1">
    <citation type="submission" date="2013-12" db="EMBL/GenBank/DDBJ databases">
        <title>The Genome Sequence of Aphanomyces invadans NJM9701.</title>
        <authorList>
            <consortium name="The Broad Institute Genomics Platform"/>
            <person name="Russ C."/>
            <person name="Tyler B."/>
            <person name="van West P."/>
            <person name="Dieguez-Uribeondo J."/>
            <person name="Young S.K."/>
            <person name="Zeng Q."/>
            <person name="Gargeya S."/>
            <person name="Fitzgerald M."/>
            <person name="Abouelleil A."/>
            <person name="Alvarado L."/>
            <person name="Chapman S.B."/>
            <person name="Gainer-Dewar J."/>
            <person name="Goldberg J."/>
            <person name="Griggs A."/>
            <person name="Gujja S."/>
            <person name="Hansen M."/>
            <person name="Howarth C."/>
            <person name="Imamovic A."/>
            <person name="Ireland A."/>
            <person name="Larimer J."/>
            <person name="McCowan C."/>
            <person name="Murphy C."/>
            <person name="Pearson M."/>
            <person name="Poon T.W."/>
            <person name="Priest M."/>
            <person name="Roberts A."/>
            <person name="Saif S."/>
            <person name="Shea T."/>
            <person name="Sykes S."/>
            <person name="Wortman J."/>
            <person name="Nusbaum C."/>
            <person name="Birren B."/>
        </authorList>
    </citation>
    <scope>NUCLEOTIDE SEQUENCE [LARGE SCALE GENOMIC DNA]</scope>
    <source>
        <strain evidence="3">NJM9701</strain>
    </source>
</reference>
<feature type="coiled-coil region" evidence="1">
    <location>
        <begin position="4"/>
        <end position="31"/>
    </location>
</feature>